<reference evidence="1" key="1">
    <citation type="submission" date="2023-05" db="EMBL/GenBank/DDBJ databases">
        <authorList>
            <person name="Huff M."/>
        </authorList>
    </citation>
    <scope>NUCLEOTIDE SEQUENCE</scope>
</reference>
<dbReference type="SUPFAM" id="SSF52047">
    <property type="entry name" value="RNI-like"/>
    <property type="match status" value="1"/>
</dbReference>
<dbReference type="Proteomes" id="UP000834106">
    <property type="component" value="Chromosome 4"/>
</dbReference>
<keyword evidence="2" id="KW-1185">Reference proteome</keyword>
<dbReference type="InterPro" id="IPR032675">
    <property type="entry name" value="LRR_dom_sf"/>
</dbReference>
<dbReference type="Gene3D" id="3.80.10.10">
    <property type="entry name" value="Ribonuclease Inhibitor"/>
    <property type="match status" value="1"/>
</dbReference>
<dbReference type="EMBL" id="OU503039">
    <property type="protein sequence ID" value="CAI9760425.1"/>
    <property type="molecule type" value="Genomic_DNA"/>
</dbReference>
<gene>
    <name evidence="1" type="ORF">FPE_LOCUS7855</name>
</gene>
<proteinExistence type="predicted"/>
<protein>
    <submittedName>
        <fullName evidence="1">Uncharacterized protein</fullName>
    </submittedName>
</protein>
<evidence type="ECO:0000313" key="2">
    <source>
        <dbReference type="Proteomes" id="UP000834106"/>
    </source>
</evidence>
<name>A0AAD1Z381_9LAMI</name>
<organism evidence="1 2">
    <name type="scientific">Fraxinus pennsylvanica</name>
    <dbReference type="NCBI Taxonomy" id="56036"/>
    <lineage>
        <taxon>Eukaryota</taxon>
        <taxon>Viridiplantae</taxon>
        <taxon>Streptophyta</taxon>
        <taxon>Embryophyta</taxon>
        <taxon>Tracheophyta</taxon>
        <taxon>Spermatophyta</taxon>
        <taxon>Magnoliopsida</taxon>
        <taxon>eudicotyledons</taxon>
        <taxon>Gunneridae</taxon>
        <taxon>Pentapetalae</taxon>
        <taxon>asterids</taxon>
        <taxon>lamiids</taxon>
        <taxon>Lamiales</taxon>
        <taxon>Oleaceae</taxon>
        <taxon>Oleeae</taxon>
        <taxon>Fraxinus</taxon>
    </lineage>
</organism>
<evidence type="ECO:0000313" key="1">
    <source>
        <dbReference type="EMBL" id="CAI9760425.1"/>
    </source>
</evidence>
<accession>A0AAD1Z381</accession>
<sequence>MIVEGKKGFLFCSWCCEYYPKLPNLKKLWLSEAEWVFRYGFKRASRNWKKLEELSIGGLYYEHVIFFTLSLSRNYRNLNSLWLSGFKLPFSGGYSLKFDNVISLHIRDLRQLRDLTITGAGVHNEGVETIMANCEKLSRLNLINCARLDPGIYHLPAISVEVKRNHTKWYIDAQELSSSIQELIEQL</sequence>
<dbReference type="AlphaFoldDB" id="A0AAD1Z381"/>